<dbReference type="EMBL" id="VSRR010062065">
    <property type="protein sequence ID" value="MPC83273.1"/>
    <property type="molecule type" value="Genomic_DNA"/>
</dbReference>
<evidence type="ECO:0000313" key="1">
    <source>
        <dbReference type="EMBL" id="MPC83273.1"/>
    </source>
</evidence>
<gene>
    <name evidence="1" type="ORF">E2C01_077980</name>
</gene>
<sequence>MKGWSVLGVREYKSAERRKMAERKRGGGLNMWWGTDGKKEMAEEKMGGSLSMLKATRTSSRHTNLPYDLPVISAASRKTRLS</sequence>
<evidence type="ECO:0000313" key="2">
    <source>
        <dbReference type="Proteomes" id="UP000324222"/>
    </source>
</evidence>
<dbReference type="AlphaFoldDB" id="A0A5B7ILG8"/>
<proteinExistence type="predicted"/>
<protein>
    <submittedName>
        <fullName evidence="1">Uncharacterized protein</fullName>
    </submittedName>
</protein>
<accession>A0A5B7ILG8</accession>
<reference evidence="1 2" key="1">
    <citation type="submission" date="2019-05" db="EMBL/GenBank/DDBJ databases">
        <title>Another draft genome of Portunus trituberculatus and its Hox gene families provides insights of decapod evolution.</title>
        <authorList>
            <person name="Jeong J.-H."/>
            <person name="Song I."/>
            <person name="Kim S."/>
            <person name="Choi T."/>
            <person name="Kim D."/>
            <person name="Ryu S."/>
            <person name="Kim W."/>
        </authorList>
    </citation>
    <scope>NUCLEOTIDE SEQUENCE [LARGE SCALE GENOMIC DNA]</scope>
    <source>
        <tissue evidence="1">Muscle</tissue>
    </source>
</reference>
<keyword evidence="2" id="KW-1185">Reference proteome</keyword>
<dbReference type="Proteomes" id="UP000324222">
    <property type="component" value="Unassembled WGS sequence"/>
</dbReference>
<comment type="caution">
    <text evidence="1">The sequence shown here is derived from an EMBL/GenBank/DDBJ whole genome shotgun (WGS) entry which is preliminary data.</text>
</comment>
<name>A0A5B7ILG8_PORTR</name>
<organism evidence="1 2">
    <name type="scientific">Portunus trituberculatus</name>
    <name type="common">Swimming crab</name>
    <name type="synonym">Neptunus trituberculatus</name>
    <dbReference type="NCBI Taxonomy" id="210409"/>
    <lineage>
        <taxon>Eukaryota</taxon>
        <taxon>Metazoa</taxon>
        <taxon>Ecdysozoa</taxon>
        <taxon>Arthropoda</taxon>
        <taxon>Crustacea</taxon>
        <taxon>Multicrustacea</taxon>
        <taxon>Malacostraca</taxon>
        <taxon>Eumalacostraca</taxon>
        <taxon>Eucarida</taxon>
        <taxon>Decapoda</taxon>
        <taxon>Pleocyemata</taxon>
        <taxon>Brachyura</taxon>
        <taxon>Eubrachyura</taxon>
        <taxon>Portunoidea</taxon>
        <taxon>Portunidae</taxon>
        <taxon>Portuninae</taxon>
        <taxon>Portunus</taxon>
    </lineage>
</organism>